<accession>A0ABP9C3I9</accession>
<keyword evidence="8" id="KW-1185">Reference proteome</keyword>
<evidence type="ECO:0000256" key="2">
    <source>
        <dbReference type="ARBA" id="ARBA00022692"/>
    </source>
</evidence>
<comment type="caution">
    <text evidence="7">The sequence shown here is derived from an EMBL/GenBank/DDBJ whole genome shotgun (WGS) entry which is preliminary data.</text>
</comment>
<reference evidence="8" key="1">
    <citation type="journal article" date="2019" name="Int. J. Syst. Evol. Microbiol.">
        <title>The Global Catalogue of Microorganisms (GCM) 10K type strain sequencing project: providing services to taxonomists for standard genome sequencing and annotation.</title>
        <authorList>
            <consortium name="The Broad Institute Genomics Platform"/>
            <consortium name="The Broad Institute Genome Sequencing Center for Infectious Disease"/>
            <person name="Wu L."/>
            <person name="Ma J."/>
        </authorList>
    </citation>
    <scope>NUCLEOTIDE SEQUENCE [LARGE SCALE GENOMIC DNA]</scope>
    <source>
        <strain evidence="8">JCM 18325</strain>
    </source>
</reference>
<evidence type="ECO:0000313" key="7">
    <source>
        <dbReference type="EMBL" id="GAA4802414.1"/>
    </source>
</evidence>
<gene>
    <name evidence="7" type="ORF">GCM10023330_05640</name>
</gene>
<feature type="transmembrane region" description="Helical" evidence="5">
    <location>
        <begin position="32"/>
        <end position="50"/>
    </location>
</feature>
<feature type="transmembrane region" description="Helical" evidence="5">
    <location>
        <begin position="57"/>
        <end position="76"/>
    </location>
</feature>
<keyword evidence="2 5" id="KW-0812">Transmembrane</keyword>
<sequence length="242" mass="28126">MKKLNKNIAFYLLSIICFIVFGYLIFYQFSVVNVFLSILLIPLFIIIRAPSLKAKKIFTTFVLAIITFLITINLNFPTNKVAVKYVIPAVNLVKKVFTGNHYKSVDERYEINIANKDLIKDAFLFGYGIGDVQNELNNYYYQHISDSKSYLIAYEKKLNTHNNYAFFILCGGVVLLILFLMSLVFSIYKGVLHKDWIYIFFLIIISVNLMFENMLSRIHGVLFYAIFNGFFIAKMINKNNQD</sequence>
<feature type="domain" description="O-antigen ligase-related" evidence="6">
    <location>
        <begin position="18"/>
        <end position="180"/>
    </location>
</feature>
<dbReference type="RefSeq" id="WP_345275416.1">
    <property type="nucleotide sequence ID" value="NZ_BAABJW010000001.1"/>
</dbReference>
<evidence type="ECO:0000313" key="8">
    <source>
        <dbReference type="Proteomes" id="UP001501433"/>
    </source>
</evidence>
<dbReference type="Pfam" id="PF04932">
    <property type="entry name" value="Wzy_C"/>
    <property type="match status" value="1"/>
</dbReference>
<evidence type="ECO:0000259" key="6">
    <source>
        <dbReference type="Pfam" id="PF04932"/>
    </source>
</evidence>
<dbReference type="Proteomes" id="UP001501433">
    <property type="component" value="Unassembled WGS sequence"/>
</dbReference>
<proteinExistence type="predicted"/>
<feature type="transmembrane region" description="Helical" evidence="5">
    <location>
        <begin position="195"/>
        <end position="211"/>
    </location>
</feature>
<feature type="transmembrane region" description="Helical" evidence="5">
    <location>
        <begin position="7"/>
        <end position="26"/>
    </location>
</feature>
<evidence type="ECO:0000256" key="4">
    <source>
        <dbReference type="ARBA" id="ARBA00023136"/>
    </source>
</evidence>
<dbReference type="EMBL" id="BAABJW010000001">
    <property type="protein sequence ID" value="GAA4802414.1"/>
    <property type="molecule type" value="Genomic_DNA"/>
</dbReference>
<evidence type="ECO:0000256" key="1">
    <source>
        <dbReference type="ARBA" id="ARBA00004141"/>
    </source>
</evidence>
<comment type="subcellular location">
    <subcellularLocation>
        <location evidence="1">Membrane</location>
        <topology evidence="1">Multi-pass membrane protein</topology>
    </subcellularLocation>
</comment>
<feature type="transmembrane region" description="Helical" evidence="5">
    <location>
        <begin position="164"/>
        <end position="188"/>
    </location>
</feature>
<keyword evidence="4 5" id="KW-0472">Membrane</keyword>
<organism evidence="7 8">
    <name type="scientific">Litoribaculum gwangyangense</name>
    <dbReference type="NCBI Taxonomy" id="1130722"/>
    <lineage>
        <taxon>Bacteria</taxon>
        <taxon>Pseudomonadati</taxon>
        <taxon>Bacteroidota</taxon>
        <taxon>Flavobacteriia</taxon>
        <taxon>Flavobacteriales</taxon>
        <taxon>Flavobacteriaceae</taxon>
        <taxon>Litoribaculum</taxon>
    </lineage>
</organism>
<keyword evidence="3 5" id="KW-1133">Transmembrane helix</keyword>
<name>A0ABP9C3I9_9FLAO</name>
<evidence type="ECO:0000256" key="5">
    <source>
        <dbReference type="SAM" id="Phobius"/>
    </source>
</evidence>
<feature type="transmembrane region" description="Helical" evidence="5">
    <location>
        <begin position="217"/>
        <end position="236"/>
    </location>
</feature>
<evidence type="ECO:0000256" key="3">
    <source>
        <dbReference type="ARBA" id="ARBA00022989"/>
    </source>
</evidence>
<dbReference type="InterPro" id="IPR007016">
    <property type="entry name" value="O-antigen_ligase-rel_domated"/>
</dbReference>
<protein>
    <recommendedName>
        <fullName evidence="6">O-antigen ligase-related domain-containing protein</fullName>
    </recommendedName>
</protein>